<dbReference type="AlphaFoldDB" id="A0A835QHP3"/>
<dbReference type="PANTHER" id="PTHR46741:SF2">
    <property type="entry name" value="RIBOSOMAL PROTEIN L34AE"/>
    <property type="match status" value="1"/>
</dbReference>
<protein>
    <submittedName>
        <fullName evidence="4">Uncharacterized protein</fullName>
    </submittedName>
</protein>
<name>A0A835QHP3_VANPL</name>
<keyword evidence="2" id="KW-0812">Transmembrane</keyword>
<evidence type="ECO:0000256" key="1">
    <source>
        <dbReference type="SAM" id="MobiDB-lite"/>
    </source>
</evidence>
<evidence type="ECO:0000313" key="6">
    <source>
        <dbReference type="Proteomes" id="UP000639772"/>
    </source>
</evidence>
<sequence length="606" mass="70261">MVATKASLSKEAAEGNMHAKMAFFISSCLFFLANSLRLLLGFINMNALRYQIYVERHTKKYEEEYESQNRFLFGNDTSGFEDVQRKTEKPESKNQLFGEEKITTFCSHGNSDDERLVRLISELSGLDSVTQSSTSDGCSVHELIIDPEIRQTSNYDSKEEEEEEAYFEVQMNKEAVSNETSPTVLHRSVGESFEAGKQVEINCIGREESELGKGTSQESNTWVREEDELDEIWEHQDLIEQLLMELKKVRAIGLPTILEEPESPTNVDQPSPPDKHEKLVPEEHPMDELHKLHECYREKMRKLDVLNYQKLYASGFLQLEDPLKTRRPRRHMLSAMVSHLSHRLLSYCMKKANVDPLESFMNEMRCNLETVYVGQTCLSWEFLSWQYELLCHLQESNSSSGNQYNEAAAEFGRFNLAVQRFLETESFQGPRIPNYVEQRCVLRNLLQVPAIHEDCFRDDNIEAIGIQTLKDVVEEGMRTFWEFVKAEKDEAPGFSKCVFENHAKLRDPSGSAFMADVRARLQKKERKVKELMKAGGWTAKRWKRSQEEGSKRELFFSQVELRLVSRVLRMARITSEQLIWCHKKLNKITFSGTRVDREPSFLLFPC</sequence>
<evidence type="ECO:0000313" key="3">
    <source>
        <dbReference type="EMBL" id="KAG0470124.1"/>
    </source>
</evidence>
<dbReference type="Proteomes" id="UP000639772">
    <property type="component" value="Unassembled WGS sequence"/>
</dbReference>
<proteinExistence type="predicted"/>
<keyword evidence="5" id="KW-1185">Reference proteome</keyword>
<comment type="caution">
    <text evidence="4">The sequence shown here is derived from an EMBL/GenBank/DDBJ whole genome shotgun (WGS) entry which is preliminary data.</text>
</comment>
<accession>A0A835QHP3</accession>
<dbReference type="OrthoDB" id="772197at2759"/>
<evidence type="ECO:0000256" key="2">
    <source>
        <dbReference type="SAM" id="Phobius"/>
    </source>
</evidence>
<feature type="region of interest" description="Disordered" evidence="1">
    <location>
        <begin position="259"/>
        <end position="279"/>
    </location>
</feature>
<dbReference type="EMBL" id="JADCNL010000008">
    <property type="protein sequence ID" value="KAG0470124.1"/>
    <property type="molecule type" value="Genomic_DNA"/>
</dbReference>
<keyword evidence="2" id="KW-0472">Membrane</keyword>
<dbReference type="InterPro" id="IPR012870">
    <property type="entry name" value="DUF1666"/>
</dbReference>
<organism evidence="4 6">
    <name type="scientific">Vanilla planifolia</name>
    <name type="common">Vanilla</name>
    <dbReference type="NCBI Taxonomy" id="51239"/>
    <lineage>
        <taxon>Eukaryota</taxon>
        <taxon>Viridiplantae</taxon>
        <taxon>Streptophyta</taxon>
        <taxon>Embryophyta</taxon>
        <taxon>Tracheophyta</taxon>
        <taxon>Spermatophyta</taxon>
        <taxon>Magnoliopsida</taxon>
        <taxon>Liliopsida</taxon>
        <taxon>Asparagales</taxon>
        <taxon>Orchidaceae</taxon>
        <taxon>Vanilloideae</taxon>
        <taxon>Vanilleae</taxon>
        <taxon>Vanilla</taxon>
    </lineage>
</organism>
<dbReference type="Pfam" id="PF07891">
    <property type="entry name" value="DUF1666"/>
    <property type="match status" value="1"/>
</dbReference>
<dbReference type="PANTHER" id="PTHR46741">
    <property type="entry name" value="OS09G0413600 PROTEIN"/>
    <property type="match status" value="1"/>
</dbReference>
<dbReference type="Proteomes" id="UP000636800">
    <property type="component" value="Unassembled WGS sequence"/>
</dbReference>
<evidence type="ECO:0000313" key="4">
    <source>
        <dbReference type="EMBL" id="KAG0471673.1"/>
    </source>
</evidence>
<dbReference type="EMBL" id="JADCNM010000008">
    <property type="protein sequence ID" value="KAG0471673.1"/>
    <property type="molecule type" value="Genomic_DNA"/>
</dbReference>
<evidence type="ECO:0000313" key="5">
    <source>
        <dbReference type="Proteomes" id="UP000636800"/>
    </source>
</evidence>
<reference evidence="5 6" key="1">
    <citation type="journal article" date="2020" name="Nat. Food">
        <title>A phased Vanilla planifolia genome enables genetic improvement of flavour and production.</title>
        <authorList>
            <person name="Hasing T."/>
            <person name="Tang H."/>
            <person name="Brym M."/>
            <person name="Khazi F."/>
            <person name="Huang T."/>
            <person name="Chambers A.H."/>
        </authorList>
    </citation>
    <scope>NUCLEOTIDE SEQUENCE [LARGE SCALE GENOMIC DNA]</scope>
    <source>
        <tissue evidence="4">Leaf</tissue>
    </source>
</reference>
<keyword evidence="2" id="KW-1133">Transmembrane helix</keyword>
<feature type="transmembrane region" description="Helical" evidence="2">
    <location>
        <begin position="21"/>
        <end position="43"/>
    </location>
</feature>
<gene>
    <name evidence="4" type="ORF">HPP92_016219</name>
    <name evidence="3" type="ORF">HPP92_016824</name>
</gene>